<accession>A0A438C9J2</accession>
<feature type="region of interest" description="Disordered" evidence="1">
    <location>
        <begin position="18"/>
        <end position="38"/>
    </location>
</feature>
<feature type="compositionally biased region" description="Basic and acidic residues" evidence="1">
    <location>
        <begin position="18"/>
        <end position="27"/>
    </location>
</feature>
<dbReference type="EMBL" id="QGNW01002459">
    <property type="protein sequence ID" value="RVW19576.1"/>
    <property type="molecule type" value="Genomic_DNA"/>
</dbReference>
<name>A0A438C9J2_VITVI</name>
<protein>
    <submittedName>
        <fullName evidence="2">Uncharacterized protein</fullName>
    </submittedName>
</protein>
<dbReference type="Proteomes" id="UP000288805">
    <property type="component" value="Unassembled WGS sequence"/>
</dbReference>
<dbReference type="AlphaFoldDB" id="A0A438C9J2"/>
<evidence type="ECO:0000313" key="3">
    <source>
        <dbReference type="Proteomes" id="UP000288805"/>
    </source>
</evidence>
<gene>
    <name evidence="2" type="ORF">CK203_116280</name>
</gene>
<proteinExistence type="predicted"/>
<sequence length="86" mass="10042">MVTTMRCDYVRRQWALERQRGSKDEGKPHHHHLPNAAFAPRPSLNLQWVGLHLRCRPELVKNNEIEAIPKRNCWGEVGQCLGEEMD</sequence>
<organism evidence="2 3">
    <name type="scientific">Vitis vinifera</name>
    <name type="common">Grape</name>
    <dbReference type="NCBI Taxonomy" id="29760"/>
    <lineage>
        <taxon>Eukaryota</taxon>
        <taxon>Viridiplantae</taxon>
        <taxon>Streptophyta</taxon>
        <taxon>Embryophyta</taxon>
        <taxon>Tracheophyta</taxon>
        <taxon>Spermatophyta</taxon>
        <taxon>Magnoliopsida</taxon>
        <taxon>eudicotyledons</taxon>
        <taxon>Gunneridae</taxon>
        <taxon>Pentapetalae</taxon>
        <taxon>rosids</taxon>
        <taxon>Vitales</taxon>
        <taxon>Vitaceae</taxon>
        <taxon>Viteae</taxon>
        <taxon>Vitis</taxon>
    </lineage>
</organism>
<evidence type="ECO:0000256" key="1">
    <source>
        <dbReference type="SAM" id="MobiDB-lite"/>
    </source>
</evidence>
<comment type="caution">
    <text evidence="2">The sequence shown here is derived from an EMBL/GenBank/DDBJ whole genome shotgun (WGS) entry which is preliminary data.</text>
</comment>
<reference evidence="2 3" key="1">
    <citation type="journal article" date="2018" name="PLoS Genet.">
        <title>Population sequencing reveals clonal diversity and ancestral inbreeding in the grapevine cultivar Chardonnay.</title>
        <authorList>
            <person name="Roach M.J."/>
            <person name="Johnson D.L."/>
            <person name="Bohlmann J."/>
            <person name="van Vuuren H.J."/>
            <person name="Jones S.J."/>
            <person name="Pretorius I.S."/>
            <person name="Schmidt S.A."/>
            <person name="Borneman A.R."/>
        </authorList>
    </citation>
    <scope>NUCLEOTIDE SEQUENCE [LARGE SCALE GENOMIC DNA]</scope>
    <source>
        <strain evidence="3">cv. Chardonnay</strain>
        <tissue evidence="2">Leaf</tissue>
    </source>
</reference>
<evidence type="ECO:0000313" key="2">
    <source>
        <dbReference type="EMBL" id="RVW19576.1"/>
    </source>
</evidence>